<keyword evidence="1" id="KW-0812">Transmembrane</keyword>
<keyword evidence="3" id="KW-1185">Reference proteome</keyword>
<dbReference type="OrthoDB" id="7932200at2"/>
<evidence type="ECO:0000313" key="2">
    <source>
        <dbReference type="EMBL" id="MYZ46952.1"/>
    </source>
</evidence>
<reference evidence="2" key="1">
    <citation type="submission" date="2019-03" db="EMBL/GenBank/DDBJ databases">
        <title>Afifella sp. nov., isolated from activated sludge.</title>
        <authorList>
            <person name="Li Q."/>
            <person name="Liu Y."/>
        </authorList>
    </citation>
    <scope>NUCLEOTIDE SEQUENCE</scope>
    <source>
        <strain evidence="2">L72</strain>
    </source>
</reference>
<dbReference type="PROSITE" id="PS51257">
    <property type="entry name" value="PROKAR_LIPOPROTEIN"/>
    <property type="match status" value="1"/>
</dbReference>
<organism evidence="2 3">
    <name type="scientific">Propylenella binzhouense</name>
    <dbReference type="NCBI Taxonomy" id="2555902"/>
    <lineage>
        <taxon>Bacteria</taxon>
        <taxon>Pseudomonadati</taxon>
        <taxon>Pseudomonadota</taxon>
        <taxon>Alphaproteobacteria</taxon>
        <taxon>Hyphomicrobiales</taxon>
        <taxon>Propylenellaceae</taxon>
        <taxon>Propylenella</taxon>
    </lineage>
</organism>
<feature type="transmembrane region" description="Helical" evidence="1">
    <location>
        <begin position="58"/>
        <end position="82"/>
    </location>
</feature>
<evidence type="ECO:0000313" key="3">
    <source>
        <dbReference type="Proteomes" id="UP000773614"/>
    </source>
</evidence>
<dbReference type="AlphaFoldDB" id="A0A964T2X4"/>
<dbReference type="RefSeq" id="WP_161139300.1">
    <property type="nucleotide sequence ID" value="NZ_SPKJ01000008.1"/>
</dbReference>
<dbReference type="EMBL" id="SPKJ01000008">
    <property type="protein sequence ID" value="MYZ46952.1"/>
    <property type="molecule type" value="Genomic_DNA"/>
</dbReference>
<gene>
    <name evidence="2" type="ORF">E4O86_04410</name>
</gene>
<name>A0A964T2X4_9HYPH</name>
<keyword evidence="1" id="KW-0472">Membrane</keyword>
<evidence type="ECO:0000256" key="1">
    <source>
        <dbReference type="SAM" id="Phobius"/>
    </source>
</evidence>
<sequence length="147" mass="15441">MSRFNRLTWSGFALAACGWLLLGMLGAAQFVAEGAGPAARLAADARLVSIAEMAIVSGLALAVIGVLVAGFGALDGLFGALLRLSAERSREAAQAASAELPADQVVERGRVRDRSYAVYGDGSVEIETLLGVRRFRSFEEVHEFIGA</sequence>
<proteinExistence type="predicted"/>
<accession>A0A964T2X4</accession>
<comment type="caution">
    <text evidence="2">The sequence shown here is derived from an EMBL/GenBank/DDBJ whole genome shotgun (WGS) entry which is preliminary data.</text>
</comment>
<dbReference type="Proteomes" id="UP000773614">
    <property type="component" value="Unassembled WGS sequence"/>
</dbReference>
<keyword evidence="1" id="KW-1133">Transmembrane helix</keyword>
<protein>
    <submittedName>
        <fullName evidence="2">Uncharacterized protein</fullName>
    </submittedName>
</protein>